<dbReference type="EMBL" id="JAKROA010000001">
    <property type="protein sequence ID" value="KAL5111765.1"/>
    <property type="molecule type" value="Genomic_DNA"/>
</dbReference>
<protein>
    <submittedName>
        <fullName evidence="1">SUMO-activating enzyme subunit 1</fullName>
    </submittedName>
</protein>
<accession>A0ABR4QPY6</accession>
<name>A0ABR4QPY6_9CEST</name>
<organism evidence="1 2">
    <name type="scientific">Taenia crassiceps</name>
    <dbReference type="NCBI Taxonomy" id="6207"/>
    <lineage>
        <taxon>Eukaryota</taxon>
        <taxon>Metazoa</taxon>
        <taxon>Spiralia</taxon>
        <taxon>Lophotrochozoa</taxon>
        <taxon>Platyhelminthes</taxon>
        <taxon>Cestoda</taxon>
        <taxon>Eucestoda</taxon>
        <taxon>Cyclophyllidea</taxon>
        <taxon>Taeniidae</taxon>
        <taxon>Taenia</taxon>
    </lineage>
</organism>
<evidence type="ECO:0000313" key="1">
    <source>
        <dbReference type="EMBL" id="KAL5111765.1"/>
    </source>
</evidence>
<dbReference type="SUPFAM" id="SSF69572">
    <property type="entry name" value="Activating enzymes of the ubiquitin-like proteins"/>
    <property type="match status" value="1"/>
</dbReference>
<sequence length="317" mass="35409">MSSQGISEEEAALYDRQIRLWGLEAQSRIKKAKLLLIGLSPVAGEWLLRTISNNVFYMKDVMWDKCSALKRVRALNEVVNITCEENMSADFLSDKYQNYDEVVIVAEGTLKRWIDYAVKFSSRPCRPKVHCVMSFGMHAVGFADLGCYTYDGDDQMRIRNPKPATNDSFATAPNGNGNRVIDLPISFCTVECPSLKTFFDVSWHGSENAPLPAKRMPKGFYLARLISELDCSISSQNLKEAWPRVAEHLGVPTALLSDDDFESCSGPSLVAISAIIGGIVSQEVIQVLSHKGEPRGNWYFVDGRSCEVTVLWLPKRP</sequence>
<keyword evidence="2" id="KW-1185">Reference proteome</keyword>
<proteinExistence type="predicted"/>
<dbReference type="InterPro" id="IPR035985">
    <property type="entry name" value="Ubiquitin-activating_enz"/>
</dbReference>
<evidence type="ECO:0000313" key="2">
    <source>
        <dbReference type="Proteomes" id="UP001651158"/>
    </source>
</evidence>
<dbReference type="Proteomes" id="UP001651158">
    <property type="component" value="Unassembled WGS sequence"/>
</dbReference>
<comment type="caution">
    <text evidence="1">The sequence shown here is derived from an EMBL/GenBank/DDBJ whole genome shotgun (WGS) entry which is preliminary data.</text>
</comment>
<reference evidence="1 2" key="1">
    <citation type="journal article" date="2022" name="Front. Cell. Infect. Microbiol.">
        <title>The Genomes of Two Strains of Taenia crassiceps the Animal Model for the Study of Human Cysticercosis.</title>
        <authorList>
            <person name="Bobes R.J."/>
            <person name="Estrada K."/>
            <person name="Rios-Valencia D.G."/>
            <person name="Calderon-Gallegos A."/>
            <person name="de la Torre P."/>
            <person name="Carrero J.C."/>
            <person name="Sanchez-Flores A."/>
            <person name="Laclette J.P."/>
        </authorList>
    </citation>
    <scope>NUCLEOTIDE SEQUENCE [LARGE SCALE GENOMIC DNA]</scope>
    <source>
        <strain evidence="1">WFUcys</strain>
    </source>
</reference>
<gene>
    <name evidence="1" type="ORF">TcWFU_003421</name>
</gene>
<dbReference type="Gene3D" id="3.40.50.720">
    <property type="entry name" value="NAD(P)-binding Rossmann-like Domain"/>
    <property type="match status" value="2"/>
</dbReference>